<keyword evidence="6 7" id="KW-0472">Membrane</keyword>
<feature type="domain" description="Acyltransferase 3" evidence="8">
    <location>
        <begin position="20"/>
        <end position="376"/>
    </location>
</feature>
<sequence length="419" mass="49430">MYGGNYALEQQSLKKPAYLYEIDFMRLFFILGVLFNHVINQFTANMVSDPTNTEYKLLSVSLIVHFTRMGFMFMTGVVLTLNYYHRHDWLTFYRKRFNGSIWPYLIWNALLLVVTIIVGETTQNTKSIFSWSGFGQQFVNIILHGSNFYMYYMLIIMQLYLIFPALMWLFHHWSTYHKRILIISFFIQLVELIIAKYVLPHVDTSNWIYWIKNYDINVFSYQFYFIFGTFTILHYHEITDWISKRIKFLLPTTILAAIGTVVYFCWYDRIVLGLTEGRSVSPHQPYTLIYAILVIVIILWVGQHYAMWYKNGMPKWLSSVVKNGARVSFGMYLDQTIGLLILDETLQHIHVSNTTMLFLIPLGYAFVVAISFGIAWFCYKVRPFGFLIGRPNWHPFKRAKKSKSSIKTTAKIGYDINTR</sequence>
<dbReference type="PANTHER" id="PTHR40074:SF2">
    <property type="entry name" value="O-ACETYLTRANSFERASE WECH"/>
    <property type="match status" value="1"/>
</dbReference>
<dbReference type="EMBL" id="AZGF01000003">
    <property type="protein sequence ID" value="KRM13140.1"/>
    <property type="molecule type" value="Genomic_DNA"/>
</dbReference>
<comment type="subcellular location">
    <subcellularLocation>
        <location evidence="1">Cell membrane</location>
        <topology evidence="1">Multi-pass membrane protein</topology>
    </subcellularLocation>
</comment>
<dbReference type="GO" id="GO:0016413">
    <property type="term" value="F:O-acetyltransferase activity"/>
    <property type="evidence" value="ECO:0007669"/>
    <property type="project" value="TreeGrafter"/>
</dbReference>
<protein>
    <submittedName>
        <fullName evidence="9">Acyltransferase</fullName>
    </submittedName>
</protein>
<dbReference type="AlphaFoldDB" id="A0A0R1WB51"/>
<keyword evidence="4 7" id="KW-0812">Transmembrane</keyword>
<dbReference type="OrthoDB" id="65129at2"/>
<gene>
    <name evidence="9" type="ORF">FD16_GL001284</name>
</gene>
<feature type="transmembrane region" description="Helical" evidence="7">
    <location>
        <begin position="149"/>
        <end position="168"/>
    </location>
</feature>
<proteinExistence type="inferred from homology"/>
<evidence type="ECO:0000259" key="8">
    <source>
        <dbReference type="Pfam" id="PF01757"/>
    </source>
</evidence>
<feature type="transmembrane region" description="Helical" evidence="7">
    <location>
        <begin position="248"/>
        <end position="267"/>
    </location>
</feature>
<keyword evidence="9" id="KW-0012">Acyltransferase</keyword>
<comment type="caution">
    <text evidence="9">The sequence shown here is derived from an EMBL/GenBank/DDBJ whole genome shotgun (WGS) entry which is preliminary data.</text>
</comment>
<dbReference type="GO" id="GO:0005886">
    <property type="term" value="C:plasma membrane"/>
    <property type="evidence" value="ECO:0007669"/>
    <property type="project" value="UniProtKB-SubCell"/>
</dbReference>
<feature type="transmembrane region" description="Helical" evidence="7">
    <location>
        <begin position="219"/>
        <end position="236"/>
    </location>
</feature>
<evidence type="ECO:0000313" key="10">
    <source>
        <dbReference type="Proteomes" id="UP000051820"/>
    </source>
</evidence>
<dbReference type="PATRIC" id="fig|1423807.3.peg.1311"/>
<feature type="transmembrane region" description="Helical" evidence="7">
    <location>
        <begin position="24"/>
        <end position="42"/>
    </location>
</feature>
<feature type="transmembrane region" description="Helical" evidence="7">
    <location>
        <begin position="356"/>
        <end position="379"/>
    </location>
</feature>
<name>A0A0R1WB51_9LACO</name>
<dbReference type="PANTHER" id="PTHR40074">
    <property type="entry name" value="O-ACETYLTRANSFERASE WECH"/>
    <property type="match status" value="1"/>
</dbReference>
<feature type="transmembrane region" description="Helical" evidence="7">
    <location>
        <begin position="180"/>
        <end position="199"/>
    </location>
</feature>
<dbReference type="GO" id="GO:0009246">
    <property type="term" value="P:enterobacterial common antigen biosynthetic process"/>
    <property type="evidence" value="ECO:0007669"/>
    <property type="project" value="TreeGrafter"/>
</dbReference>
<keyword evidence="5 7" id="KW-1133">Transmembrane helix</keyword>
<dbReference type="Pfam" id="PF01757">
    <property type="entry name" value="Acyl_transf_3"/>
    <property type="match status" value="1"/>
</dbReference>
<keyword evidence="10" id="KW-1185">Reference proteome</keyword>
<keyword evidence="3" id="KW-1003">Cell membrane</keyword>
<accession>A0A0R1WB51</accession>
<reference evidence="9 10" key="1">
    <citation type="journal article" date="2015" name="Genome Announc.">
        <title>Expanding the biotechnology potential of lactobacilli through comparative genomics of 213 strains and associated genera.</title>
        <authorList>
            <person name="Sun Z."/>
            <person name="Harris H.M."/>
            <person name="McCann A."/>
            <person name="Guo C."/>
            <person name="Argimon S."/>
            <person name="Zhang W."/>
            <person name="Yang X."/>
            <person name="Jeffery I.B."/>
            <person name="Cooney J.C."/>
            <person name="Kagawa T.F."/>
            <person name="Liu W."/>
            <person name="Song Y."/>
            <person name="Salvetti E."/>
            <person name="Wrobel A."/>
            <person name="Rasinkangas P."/>
            <person name="Parkhill J."/>
            <person name="Rea M.C."/>
            <person name="O'Sullivan O."/>
            <person name="Ritari J."/>
            <person name="Douillard F.P."/>
            <person name="Paul Ross R."/>
            <person name="Yang R."/>
            <person name="Briner A.E."/>
            <person name="Felis G.E."/>
            <person name="de Vos W.M."/>
            <person name="Barrangou R."/>
            <person name="Klaenhammer T.R."/>
            <person name="Caufield P.W."/>
            <person name="Cui Y."/>
            <person name="Zhang H."/>
            <person name="O'Toole P.W."/>
        </authorList>
    </citation>
    <scope>NUCLEOTIDE SEQUENCE [LARGE SCALE GENOMIC DNA]</scope>
    <source>
        <strain evidence="9 10">DSM 5007</strain>
    </source>
</reference>
<feature type="transmembrane region" description="Helical" evidence="7">
    <location>
        <begin position="62"/>
        <end position="81"/>
    </location>
</feature>
<evidence type="ECO:0000256" key="5">
    <source>
        <dbReference type="ARBA" id="ARBA00022989"/>
    </source>
</evidence>
<dbReference type="Proteomes" id="UP000051820">
    <property type="component" value="Unassembled WGS sequence"/>
</dbReference>
<feature type="transmembrane region" description="Helical" evidence="7">
    <location>
        <begin position="101"/>
        <end position="119"/>
    </location>
</feature>
<evidence type="ECO:0000256" key="1">
    <source>
        <dbReference type="ARBA" id="ARBA00004651"/>
    </source>
</evidence>
<dbReference type="eggNOG" id="COG1835">
    <property type="taxonomic scope" value="Bacteria"/>
</dbReference>
<evidence type="ECO:0000256" key="7">
    <source>
        <dbReference type="SAM" id="Phobius"/>
    </source>
</evidence>
<evidence type="ECO:0000256" key="3">
    <source>
        <dbReference type="ARBA" id="ARBA00022475"/>
    </source>
</evidence>
<evidence type="ECO:0000256" key="4">
    <source>
        <dbReference type="ARBA" id="ARBA00022692"/>
    </source>
</evidence>
<evidence type="ECO:0000256" key="6">
    <source>
        <dbReference type="ARBA" id="ARBA00023136"/>
    </source>
</evidence>
<feature type="transmembrane region" description="Helical" evidence="7">
    <location>
        <begin position="287"/>
        <end position="308"/>
    </location>
</feature>
<evidence type="ECO:0000256" key="2">
    <source>
        <dbReference type="ARBA" id="ARBA00007400"/>
    </source>
</evidence>
<keyword evidence="9" id="KW-0808">Transferase</keyword>
<organism evidence="9 10">
    <name type="scientific">Paucilactobacillus suebicus DSM 5007 = KCTC 3549</name>
    <dbReference type="NCBI Taxonomy" id="1423807"/>
    <lineage>
        <taxon>Bacteria</taxon>
        <taxon>Bacillati</taxon>
        <taxon>Bacillota</taxon>
        <taxon>Bacilli</taxon>
        <taxon>Lactobacillales</taxon>
        <taxon>Lactobacillaceae</taxon>
        <taxon>Paucilactobacillus</taxon>
    </lineage>
</organism>
<dbReference type="InterPro" id="IPR002656">
    <property type="entry name" value="Acyl_transf_3_dom"/>
</dbReference>
<evidence type="ECO:0000313" key="9">
    <source>
        <dbReference type="EMBL" id="KRM13140.1"/>
    </source>
</evidence>
<dbReference type="STRING" id="1423807.FD16_GL001284"/>
<comment type="similarity">
    <text evidence="2">Belongs to the acyltransferase 3 family.</text>
</comment>